<evidence type="ECO:0000256" key="1">
    <source>
        <dbReference type="SAM" id="Phobius"/>
    </source>
</evidence>
<evidence type="ECO:0000313" key="2">
    <source>
        <dbReference type="EMBL" id="AGY48958.1"/>
    </source>
</evidence>
<geneLocation type="chloroplast" evidence="2"/>
<keyword evidence="2" id="KW-0934">Plastid</keyword>
<proteinExistence type="predicted"/>
<feature type="transmembrane region" description="Helical" evidence="1">
    <location>
        <begin position="43"/>
        <end position="60"/>
    </location>
</feature>
<accession>U5Q1X6</accession>
<reference evidence="2" key="1">
    <citation type="journal article" date="2014" name="PLoS ONE">
        <title>Direct chloroplast sequencing: comparison of sequencing platforms and analysis tools for whole chloroplast barcoding.</title>
        <authorList>
            <person name="Brozynska M."/>
            <person name="Furtado A."/>
            <person name="Henry R.J."/>
        </authorList>
    </citation>
    <scope>NUCLEOTIDE SEQUENCE</scope>
</reference>
<keyword evidence="1" id="KW-0812">Transmembrane</keyword>
<dbReference type="AlphaFoldDB" id="U5Q1X6"/>
<sequence length="73" mass="8555">MKKNWKKKSFLNTREKVPSKLHYCKGILSIYLKEGTNEDKRKLLLICPSGIYGVIFFHFHPKGLFSISLFHSI</sequence>
<gene>
    <name evidence="2" type="primary">ORF73</name>
</gene>
<organism evidence="2">
    <name type="scientific">Oryza rufipogon</name>
    <name type="common">Brownbeard rice</name>
    <name type="synonym">Asian wild rice</name>
    <dbReference type="NCBI Taxonomy" id="4529"/>
    <lineage>
        <taxon>Eukaryota</taxon>
        <taxon>Viridiplantae</taxon>
        <taxon>Streptophyta</taxon>
        <taxon>Embryophyta</taxon>
        <taxon>Tracheophyta</taxon>
        <taxon>Spermatophyta</taxon>
        <taxon>Magnoliopsida</taxon>
        <taxon>Liliopsida</taxon>
        <taxon>Poales</taxon>
        <taxon>Poaceae</taxon>
        <taxon>BOP clade</taxon>
        <taxon>Oryzoideae</taxon>
        <taxon>Oryzeae</taxon>
        <taxon>Oryzinae</taxon>
        <taxon>Oryza</taxon>
    </lineage>
</organism>
<keyword evidence="1" id="KW-1133">Transmembrane helix</keyword>
<dbReference type="EMBL" id="KF428978">
    <property type="protein sequence ID" value="AGY48958.1"/>
    <property type="molecule type" value="Genomic_DNA"/>
</dbReference>
<name>U5Q1X6_ORYRU</name>
<protein>
    <submittedName>
        <fullName evidence="2">Uncharacterized protein</fullName>
    </submittedName>
</protein>
<keyword evidence="2" id="KW-0150">Chloroplast</keyword>
<keyword evidence="1" id="KW-0472">Membrane</keyword>